<sequence length="386" mass="43649">MRVVAHKVDRPPYPTPNPPTFLGQPFSEEIDRTPISTHFRELVVHPFDGTHDPHIHLQDFQAQVYISKGNNGLGCKLFPSTQGGGDGVAMQWLLGLLARTIRTFSDLATLFISQLVANKAKCLEVANLFDIKQRKCENMKGYLVKFNSVTIQVNNLDHKFFGLRAGQFSDSLALRKPLRMEEIKTWAEKHIEVKKDLIDWHEVERQPLTLQVKPSHGPSVRINREGGHRAHAQTSDEPIQFTHPLKGKEGPNTTGSIPHPTFRFSTHYKSTGWGLNERSGASFIRLMDTPQRTGHLVRFIQGKGEKLLVNLENQPRTSWDIQRADRSREVDMENQEKEVDRDNTLTPFIVAPSSPFLEVACWRGKLPLQGKGTSGRSSLFGMILPK</sequence>
<feature type="region of interest" description="Disordered" evidence="1">
    <location>
        <begin position="1"/>
        <end position="22"/>
    </location>
</feature>
<feature type="non-terminal residue" evidence="2">
    <location>
        <position position="1"/>
    </location>
</feature>
<evidence type="ECO:0000313" key="2">
    <source>
        <dbReference type="EMBL" id="RDY11001.1"/>
    </source>
</evidence>
<accession>A0A371I7I1</accession>
<dbReference type="Proteomes" id="UP000257109">
    <property type="component" value="Unassembled WGS sequence"/>
</dbReference>
<dbReference type="PANTHER" id="PTHR33223">
    <property type="entry name" value="CCHC-TYPE DOMAIN-CONTAINING PROTEIN"/>
    <property type="match status" value="1"/>
</dbReference>
<proteinExistence type="predicted"/>
<reference evidence="2" key="1">
    <citation type="submission" date="2018-05" db="EMBL/GenBank/DDBJ databases">
        <title>Draft genome of Mucuna pruriens seed.</title>
        <authorList>
            <person name="Nnadi N.E."/>
            <person name="Vos R."/>
            <person name="Hasami M.H."/>
            <person name="Devisetty U.K."/>
            <person name="Aguiy J.C."/>
        </authorList>
    </citation>
    <scope>NUCLEOTIDE SEQUENCE [LARGE SCALE GENOMIC DNA]</scope>
    <source>
        <strain evidence="2">JCA_2017</strain>
    </source>
</reference>
<comment type="caution">
    <text evidence="2">The sequence shown here is derived from an EMBL/GenBank/DDBJ whole genome shotgun (WGS) entry which is preliminary data.</text>
</comment>
<dbReference type="PANTHER" id="PTHR33223:SF10">
    <property type="entry name" value="AMINOTRANSFERASE-LIKE PLANT MOBILE DOMAIN-CONTAINING PROTEIN"/>
    <property type="match status" value="1"/>
</dbReference>
<protein>
    <recommendedName>
        <fullName evidence="4">Retrotransposon gag domain-containing protein</fullName>
    </recommendedName>
</protein>
<organism evidence="2 3">
    <name type="scientific">Mucuna pruriens</name>
    <name type="common">Velvet bean</name>
    <name type="synonym">Dolichos pruriens</name>
    <dbReference type="NCBI Taxonomy" id="157652"/>
    <lineage>
        <taxon>Eukaryota</taxon>
        <taxon>Viridiplantae</taxon>
        <taxon>Streptophyta</taxon>
        <taxon>Embryophyta</taxon>
        <taxon>Tracheophyta</taxon>
        <taxon>Spermatophyta</taxon>
        <taxon>Magnoliopsida</taxon>
        <taxon>eudicotyledons</taxon>
        <taxon>Gunneridae</taxon>
        <taxon>Pentapetalae</taxon>
        <taxon>rosids</taxon>
        <taxon>fabids</taxon>
        <taxon>Fabales</taxon>
        <taxon>Fabaceae</taxon>
        <taxon>Papilionoideae</taxon>
        <taxon>50 kb inversion clade</taxon>
        <taxon>NPAAA clade</taxon>
        <taxon>indigoferoid/millettioid clade</taxon>
        <taxon>Phaseoleae</taxon>
        <taxon>Mucuna</taxon>
    </lineage>
</organism>
<dbReference type="OrthoDB" id="1740536at2759"/>
<dbReference type="AlphaFoldDB" id="A0A371I7I1"/>
<evidence type="ECO:0000313" key="3">
    <source>
        <dbReference type="Proteomes" id="UP000257109"/>
    </source>
</evidence>
<dbReference type="EMBL" id="QJKJ01000732">
    <property type="protein sequence ID" value="RDY11001.1"/>
    <property type="molecule type" value="Genomic_DNA"/>
</dbReference>
<feature type="compositionally biased region" description="Basic and acidic residues" evidence="1">
    <location>
        <begin position="1"/>
        <end position="10"/>
    </location>
</feature>
<feature type="region of interest" description="Disordered" evidence="1">
    <location>
        <begin position="240"/>
        <end position="259"/>
    </location>
</feature>
<evidence type="ECO:0008006" key="4">
    <source>
        <dbReference type="Google" id="ProtNLM"/>
    </source>
</evidence>
<gene>
    <name evidence="2" type="ORF">CR513_04401</name>
</gene>
<evidence type="ECO:0000256" key="1">
    <source>
        <dbReference type="SAM" id="MobiDB-lite"/>
    </source>
</evidence>
<keyword evidence="3" id="KW-1185">Reference proteome</keyword>
<name>A0A371I7I1_MUCPR</name>